<gene>
    <name evidence="1" type="ORF">GXP70_18290</name>
</gene>
<dbReference type="InterPro" id="IPR014054">
    <property type="entry name" value="Phage_regulatory_Rha"/>
</dbReference>
<dbReference type="EMBL" id="CP048209">
    <property type="protein sequence ID" value="QHT61731.1"/>
    <property type="molecule type" value="Genomic_DNA"/>
</dbReference>
<dbReference type="NCBIfam" id="TIGR02681">
    <property type="entry name" value="phage_pRha"/>
    <property type="match status" value="1"/>
</dbReference>
<dbReference type="RefSeq" id="WP_162358170.1">
    <property type="nucleotide sequence ID" value="NZ_CP048209.1"/>
</dbReference>
<reference evidence="1 2" key="1">
    <citation type="submission" date="2020-01" db="EMBL/GenBank/DDBJ databases">
        <title>Paenibacillus sp. nov., isolated from tomato rhizosphere.</title>
        <authorList>
            <person name="Weon H.-Y."/>
            <person name="Lee S.A."/>
        </authorList>
    </citation>
    <scope>NUCLEOTIDE SEQUENCE [LARGE SCALE GENOMIC DNA]</scope>
    <source>
        <strain evidence="1 2">12200R-189</strain>
    </source>
</reference>
<sequence>MTQLVFIDNGKPVTDSLAVAETFSKRHDDVLKAIRNLECSDDFRLRNFAETPYTHPQNGQTYSKYLITQDGFSFLVMGFTGKEAARFKEMYIGEFNRMRDQLSVPMPKVPLANMEHDKITKLLQMVRMAEQGDLFTPETDRAIRKQIAEMITGQPRVETAPQPARLPRPAGNWYTTKEVAAIAKVTVHLISKLSSEHGLRTEQFCRLESNRSGENSTGLTWVVYNETAKDLLVEYANERIALGYTPRLGQKWSRKRARG</sequence>
<keyword evidence="2" id="KW-1185">Reference proteome</keyword>
<name>A0A6C0G235_9BACL</name>
<dbReference type="AlphaFoldDB" id="A0A6C0G235"/>
<organism evidence="1 2">
    <name type="scientific">Paenibacillus lycopersici</name>
    <dbReference type="NCBI Taxonomy" id="2704462"/>
    <lineage>
        <taxon>Bacteria</taxon>
        <taxon>Bacillati</taxon>
        <taxon>Bacillota</taxon>
        <taxon>Bacilli</taxon>
        <taxon>Bacillales</taxon>
        <taxon>Paenibacillaceae</taxon>
        <taxon>Paenibacillus</taxon>
    </lineage>
</organism>
<evidence type="ECO:0000313" key="1">
    <source>
        <dbReference type="EMBL" id="QHT61731.1"/>
    </source>
</evidence>
<proteinExistence type="predicted"/>
<accession>A0A6C0G235</accession>
<dbReference type="Proteomes" id="UP000476064">
    <property type="component" value="Chromosome"/>
</dbReference>
<protein>
    <submittedName>
        <fullName evidence="1">Rha family transcriptional regulator</fullName>
    </submittedName>
</protein>
<evidence type="ECO:0000313" key="2">
    <source>
        <dbReference type="Proteomes" id="UP000476064"/>
    </source>
</evidence>
<dbReference type="Pfam" id="PF09669">
    <property type="entry name" value="Phage_pRha"/>
    <property type="match status" value="1"/>
</dbReference>
<dbReference type="KEGG" id="plyc:GXP70_18290"/>